<feature type="chain" id="PRO_5022898845" description="Flavonoid-6-hydroxylase" evidence="15">
    <location>
        <begin position="27"/>
        <end position="785"/>
    </location>
</feature>
<comment type="subcellular location">
    <subcellularLocation>
        <location evidence="2">Membrane</location>
        <topology evidence="2">Single-pass membrane protein</topology>
    </subcellularLocation>
</comment>
<dbReference type="Pfam" id="PF04727">
    <property type="entry name" value="ELMO_CED12"/>
    <property type="match status" value="1"/>
</dbReference>
<feature type="signal peptide" evidence="15">
    <location>
        <begin position="1"/>
        <end position="26"/>
    </location>
</feature>
<comment type="catalytic activity">
    <reaction evidence="12">
        <text>apigenin 4',7-dimethyl ether + reduced [NADPH--hemoprotein reductase] + O2 = ladanein + oxidized [NADPH--hemoprotein reductase] + H2O + H(+)</text>
        <dbReference type="Rhea" id="RHEA:73435"/>
        <dbReference type="Rhea" id="RHEA-COMP:11964"/>
        <dbReference type="Rhea" id="RHEA-COMP:11965"/>
        <dbReference type="ChEBI" id="CHEBI:2769"/>
        <dbReference type="ChEBI" id="CHEBI:15377"/>
        <dbReference type="ChEBI" id="CHEBI:15378"/>
        <dbReference type="ChEBI" id="CHEBI:15379"/>
        <dbReference type="ChEBI" id="CHEBI:57618"/>
        <dbReference type="ChEBI" id="CHEBI:58210"/>
        <dbReference type="ChEBI" id="CHEBI:192702"/>
    </reaction>
    <physiologicalReaction direction="left-to-right" evidence="12">
        <dbReference type="Rhea" id="RHEA:73436"/>
    </physiologicalReaction>
</comment>
<evidence type="ECO:0000256" key="9">
    <source>
        <dbReference type="ARBA" id="ARBA00050930"/>
    </source>
</evidence>
<dbReference type="InterPro" id="IPR050651">
    <property type="entry name" value="Plant_Cytochrome_P450_Monoox"/>
</dbReference>
<keyword evidence="5" id="KW-0560">Oxidoreductase</keyword>
<dbReference type="GO" id="GO:0016020">
    <property type="term" value="C:membrane"/>
    <property type="evidence" value="ECO:0007669"/>
    <property type="project" value="UniProtKB-SubCell"/>
</dbReference>
<dbReference type="SUPFAM" id="SSF48264">
    <property type="entry name" value="Cytochrome P450"/>
    <property type="match status" value="1"/>
</dbReference>
<comment type="caution">
    <text evidence="17">The sequence shown here is derived from an EMBL/GenBank/DDBJ whole genome shotgun (WGS) entry which is preliminary data.</text>
</comment>
<dbReference type="EMBL" id="BKCP01011292">
    <property type="protein sequence ID" value="GER54553.1"/>
    <property type="molecule type" value="Genomic_DNA"/>
</dbReference>
<dbReference type="InterPro" id="IPR002401">
    <property type="entry name" value="Cyt_P450_E_grp-I"/>
</dbReference>
<dbReference type="GO" id="GO:0005506">
    <property type="term" value="F:iron ion binding"/>
    <property type="evidence" value="ECO:0007669"/>
    <property type="project" value="InterPro"/>
</dbReference>
<comment type="pathway">
    <text evidence="8">Flavonoid metabolism.</text>
</comment>
<evidence type="ECO:0000256" key="15">
    <source>
        <dbReference type="SAM" id="SignalP"/>
    </source>
</evidence>
<dbReference type="OrthoDB" id="507451at2759"/>
<dbReference type="GO" id="GO:0016705">
    <property type="term" value="F:oxidoreductase activity, acting on paired donors, with incorporation or reduction of molecular oxygen"/>
    <property type="evidence" value="ECO:0007669"/>
    <property type="project" value="InterPro"/>
</dbReference>
<keyword evidence="15" id="KW-0732">Signal</keyword>
<evidence type="ECO:0000256" key="7">
    <source>
        <dbReference type="ARBA" id="ARBA00023033"/>
    </source>
</evidence>
<keyword evidence="6 14" id="KW-0408">Iron</keyword>
<evidence type="ECO:0000256" key="14">
    <source>
        <dbReference type="PIRSR" id="PIRSR602401-1"/>
    </source>
</evidence>
<accession>A0A5A7R9Z4</accession>
<evidence type="ECO:0000256" key="13">
    <source>
        <dbReference type="ARBA" id="ARBA00067499"/>
    </source>
</evidence>
<evidence type="ECO:0000256" key="4">
    <source>
        <dbReference type="ARBA" id="ARBA00022723"/>
    </source>
</evidence>
<feature type="binding site" description="axial binding residue" evidence="14">
    <location>
        <position position="461"/>
    </location>
    <ligand>
        <name>heme</name>
        <dbReference type="ChEBI" id="CHEBI:30413"/>
    </ligand>
    <ligandPart>
        <name>Fe</name>
        <dbReference type="ChEBI" id="CHEBI:18248"/>
    </ligandPart>
</feature>
<comment type="catalytic activity">
    <reaction evidence="9">
        <text>(2S)-sakuranetin + reduced [NADPH--hemoprotein reductase] + O2 = (2S)-7-methylcarthamidin + oxidized [NADPH--hemoprotein reductase] + H2O + H(+)</text>
        <dbReference type="Rhea" id="RHEA:73431"/>
        <dbReference type="Rhea" id="RHEA-COMP:11964"/>
        <dbReference type="Rhea" id="RHEA-COMP:11965"/>
        <dbReference type="ChEBI" id="CHEBI:15377"/>
        <dbReference type="ChEBI" id="CHEBI:15378"/>
        <dbReference type="ChEBI" id="CHEBI:15379"/>
        <dbReference type="ChEBI" id="CHEBI:28927"/>
        <dbReference type="ChEBI" id="CHEBI:57618"/>
        <dbReference type="ChEBI" id="CHEBI:58210"/>
        <dbReference type="ChEBI" id="CHEBI:192815"/>
    </reaction>
    <physiologicalReaction direction="left-to-right" evidence="9">
        <dbReference type="Rhea" id="RHEA:73432"/>
    </physiologicalReaction>
</comment>
<evidence type="ECO:0000313" key="17">
    <source>
        <dbReference type="EMBL" id="GER54553.1"/>
    </source>
</evidence>
<dbReference type="InterPro" id="IPR036396">
    <property type="entry name" value="Cyt_P450_sf"/>
</dbReference>
<evidence type="ECO:0000256" key="2">
    <source>
        <dbReference type="ARBA" id="ARBA00004167"/>
    </source>
</evidence>
<dbReference type="Proteomes" id="UP000325081">
    <property type="component" value="Unassembled WGS sequence"/>
</dbReference>
<evidence type="ECO:0000256" key="3">
    <source>
        <dbReference type="ARBA" id="ARBA00022617"/>
    </source>
</evidence>
<dbReference type="PROSITE" id="PS51335">
    <property type="entry name" value="ELMO"/>
    <property type="match status" value="1"/>
</dbReference>
<dbReference type="GO" id="GO:0046246">
    <property type="term" value="P:terpene biosynthetic process"/>
    <property type="evidence" value="ECO:0007669"/>
    <property type="project" value="TreeGrafter"/>
</dbReference>
<dbReference type="InterPro" id="IPR017972">
    <property type="entry name" value="Cyt_P450_CS"/>
</dbReference>
<feature type="domain" description="ELMO" evidence="16">
    <location>
        <begin position="614"/>
        <end position="785"/>
    </location>
</feature>
<evidence type="ECO:0000256" key="6">
    <source>
        <dbReference type="ARBA" id="ARBA00023004"/>
    </source>
</evidence>
<keyword evidence="18" id="KW-1185">Reference proteome</keyword>
<protein>
    <recommendedName>
        <fullName evidence="13">Flavonoid-6-hydroxylase</fullName>
    </recommendedName>
</protein>
<evidence type="ECO:0000313" key="18">
    <source>
        <dbReference type="Proteomes" id="UP000325081"/>
    </source>
</evidence>
<dbReference type="PANTHER" id="PTHR47947:SF8">
    <property type="entry name" value="CYTOCHROME P450 82C4-LIKE"/>
    <property type="match status" value="1"/>
</dbReference>
<dbReference type="PRINTS" id="PR00385">
    <property type="entry name" value="P450"/>
</dbReference>
<sequence>MDFQPFILPIALLLTITFLLLKKSLPNTQTTQTTKITLPEPPGALPIIGHLHLLGGPAPVARTLGAMADAYGPTFTLQLGAHRALVVSSWQSIKECFTTNDRAFATRPNMATGKYLGYENASFALSPYGPYWRHIRKMATLELLTPRRLDGLAHIRASEIGLFVKHLYYSIANDVPNKAIALSTWVEHLTFNIIIGKLAGKRYPYARDEDKDYRFKEAIKKALHLSGVFVLSDAIPCLEWLDIGGYIKEMKDTSKVIDDVLEDWVRERAENRGGNDDAGDFEGSDFLDAMFSAIPENETVHGYTRSTVIKATMMILIMTGSESTAETLIWALSLLLNSPRVLREAQREMDSTVGRARWAQESDIKDLPYLQSVVKETLRLYPPGPLSGPREAAHDCWVGGAHVPRGTRLVVNLWKMLRDPEVWSGPDEFRPERFVEEQHRDTNFKGQCFEYIPFSSGRRMCPGMGFGMRVVQLALARLVQGFDLSTADGESVDMGEGLGLALPKLKPLEVVLEPRLGKEIDSEEMDDRGGGGGSFVAVRRISQGIDRGSSCHSTSGAEVVAGSAAWLGRGLSCVCAQRRDSDARPSFDLTPAQEECLEKLQNRLDVAYDSSIPEHQEALRALWHAAFPGEELHGLISEQWKEMGWQGKDPSTDFRGGGFISLENLLYFARNFPVLLRKQEGSRALWEYPFAVGGVNITFMLIQMLDLEAGDLLNLFSEDELMKPRTFVGATFLKFLEVAILFYMTENEMAFDLLYCIAFKLMDHLWLAMHASYMDFNVSFHKLMF</sequence>
<evidence type="ECO:0000256" key="1">
    <source>
        <dbReference type="ARBA" id="ARBA00001971"/>
    </source>
</evidence>
<comment type="cofactor">
    <cofactor evidence="1 14">
        <name>heme</name>
        <dbReference type="ChEBI" id="CHEBI:30413"/>
    </cofactor>
</comment>
<dbReference type="GO" id="GO:0004497">
    <property type="term" value="F:monooxygenase activity"/>
    <property type="evidence" value="ECO:0007669"/>
    <property type="project" value="UniProtKB-KW"/>
</dbReference>
<dbReference type="PANTHER" id="PTHR47947">
    <property type="entry name" value="CYTOCHROME P450 82C3-RELATED"/>
    <property type="match status" value="1"/>
</dbReference>
<evidence type="ECO:0000259" key="16">
    <source>
        <dbReference type="PROSITE" id="PS51335"/>
    </source>
</evidence>
<proteinExistence type="predicted"/>
<evidence type="ECO:0000256" key="11">
    <source>
        <dbReference type="ARBA" id="ARBA00052049"/>
    </source>
</evidence>
<name>A0A5A7R9Z4_STRAF</name>
<dbReference type="InterPro" id="IPR006816">
    <property type="entry name" value="ELMO_dom"/>
</dbReference>
<reference evidence="18" key="1">
    <citation type="journal article" date="2019" name="Curr. Biol.">
        <title>Genome Sequence of Striga asiatica Provides Insight into the Evolution of Plant Parasitism.</title>
        <authorList>
            <person name="Yoshida S."/>
            <person name="Kim S."/>
            <person name="Wafula E.K."/>
            <person name="Tanskanen J."/>
            <person name="Kim Y.M."/>
            <person name="Honaas L."/>
            <person name="Yang Z."/>
            <person name="Spallek T."/>
            <person name="Conn C.E."/>
            <person name="Ichihashi Y."/>
            <person name="Cheong K."/>
            <person name="Cui S."/>
            <person name="Der J.P."/>
            <person name="Gundlach H."/>
            <person name="Jiao Y."/>
            <person name="Hori C."/>
            <person name="Ishida J.K."/>
            <person name="Kasahara H."/>
            <person name="Kiba T."/>
            <person name="Kim M.S."/>
            <person name="Koo N."/>
            <person name="Laohavisit A."/>
            <person name="Lee Y.H."/>
            <person name="Lumba S."/>
            <person name="McCourt P."/>
            <person name="Mortimer J.C."/>
            <person name="Mutuku J.M."/>
            <person name="Nomura T."/>
            <person name="Sasaki-Sekimoto Y."/>
            <person name="Seto Y."/>
            <person name="Wang Y."/>
            <person name="Wakatake T."/>
            <person name="Sakakibara H."/>
            <person name="Demura T."/>
            <person name="Yamaguchi S."/>
            <person name="Yoneyama K."/>
            <person name="Manabe R.I."/>
            <person name="Nelson D.C."/>
            <person name="Schulman A.H."/>
            <person name="Timko M.P."/>
            <person name="dePamphilis C.W."/>
            <person name="Choi D."/>
            <person name="Shirasu K."/>
        </authorList>
    </citation>
    <scope>NUCLEOTIDE SEQUENCE [LARGE SCALE GENOMIC DNA]</scope>
    <source>
        <strain evidence="18">cv. UVA1</strain>
    </source>
</reference>
<dbReference type="Gene3D" id="1.10.630.10">
    <property type="entry name" value="Cytochrome P450"/>
    <property type="match status" value="1"/>
</dbReference>
<evidence type="ECO:0000256" key="5">
    <source>
        <dbReference type="ARBA" id="ARBA00023002"/>
    </source>
</evidence>
<dbReference type="InterPro" id="IPR001128">
    <property type="entry name" value="Cyt_P450"/>
</dbReference>
<keyword evidence="3 14" id="KW-0349">Heme</keyword>
<comment type="catalytic activity">
    <reaction evidence="11">
        <text>(2S)-naringenin 4',7-dimethyl ether + reduced [NADPH--hemoprotein reductase] + O2 = (2S)-carthamidin-4',7-dimethyl ether + oxidized [NADPH--hemoprotein reductase] + H2O + H(+)</text>
        <dbReference type="Rhea" id="RHEA:73439"/>
        <dbReference type="Rhea" id="RHEA-COMP:11964"/>
        <dbReference type="Rhea" id="RHEA-COMP:11965"/>
        <dbReference type="ChEBI" id="CHEBI:15377"/>
        <dbReference type="ChEBI" id="CHEBI:15378"/>
        <dbReference type="ChEBI" id="CHEBI:15379"/>
        <dbReference type="ChEBI" id="CHEBI:57618"/>
        <dbReference type="ChEBI" id="CHEBI:58210"/>
        <dbReference type="ChEBI" id="CHEBI:192816"/>
        <dbReference type="ChEBI" id="CHEBI:192817"/>
    </reaction>
    <physiologicalReaction direction="left-to-right" evidence="11">
        <dbReference type="Rhea" id="RHEA:73440"/>
    </physiologicalReaction>
</comment>
<evidence type="ECO:0000256" key="12">
    <source>
        <dbReference type="ARBA" id="ARBA00052216"/>
    </source>
</evidence>
<dbReference type="GO" id="GO:0020037">
    <property type="term" value="F:heme binding"/>
    <property type="evidence" value="ECO:0007669"/>
    <property type="project" value="InterPro"/>
</dbReference>
<keyword evidence="7" id="KW-0503">Monooxygenase</keyword>
<dbReference type="Pfam" id="PF00067">
    <property type="entry name" value="p450"/>
    <property type="match status" value="1"/>
</dbReference>
<dbReference type="PROSITE" id="PS00086">
    <property type="entry name" value="CYTOCHROME_P450"/>
    <property type="match status" value="1"/>
</dbReference>
<comment type="catalytic activity">
    <reaction evidence="10">
        <text>genkwanin + reduced [NADPH--hemoprotein reductase] + O2 = scutellarein 7-methyl ether + oxidized [NADPH--hemoprotein reductase] + H2O</text>
        <dbReference type="Rhea" id="RHEA:73427"/>
        <dbReference type="Rhea" id="RHEA-COMP:11964"/>
        <dbReference type="Rhea" id="RHEA-COMP:11965"/>
        <dbReference type="ChEBI" id="CHEBI:15377"/>
        <dbReference type="ChEBI" id="CHEBI:15379"/>
        <dbReference type="ChEBI" id="CHEBI:57618"/>
        <dbReference type="ChEBI" id="CHEBI:58210"/>
        <dbReference type="ChEBI" id="CHEBI:192700"/>
        <dbReference type="ChEBI" id="CHEBI:192701"/>
    </reaction>
    <physiologicalReaction direction="left-to-right" evidence="10">
        <dbReference type="Rhea" id="RHEA:73428"/>
    </physiologicalReaction>
</comment>
<gene>
    <name evidence="17" type="ORF">STAS_32172</name>
</gene>
<evidence type="ECO:0000256" key="8">
    <source>
        <dbReference type="ARBA" id="ARBA00034479"/>
    </source>
</evidence>
<dbReference type="FunFam" id="1.10.630.10:FF:000026">
    <property type="entry name" value="Cytochrome P450 82C4"/>
    <property type="match status" value="1"/>
</dbReference>
<organism evidence="17 18">
    <name type="scientific">Striga asiatica</name>
    <name type="common">Asiatic witchweed</name>
    <name type="synonym">Buchnera asiatica</name>
    <dbReference type="NCBI Taxonomy" id="4170"/>
    <lineage>
        <taxon>Eukaryota</taxon>
        <taxon>Viridiplantae</taxon>
        <taxon>Streptophyta</taxon>
        <taxon>Embryophyta</taxon>
        <taxon>Tracheophyta</taxon>
        <taxon>Spermatophyta</taxon>
        <taxon>Magnoliopsida</taxon>
        <taxon>eudicotyledons</taxon>
        <taxon>Gunneridae</taxon>
        <taxon>Pentapetalae</taxon>
        <taxon>asterids</taxon>
        <taxon>lamiids</taxon>
        <taxon>Lamiales</taxon>
        <taxon>Orobanchaceae</taxon>
        <taxon>Buchnereae</taxon>
        <taxon>Striga</taxon>
    </lineage>
</organism>
<keyword evidence="4 14" id="KW-0479">Metal-binding</keyword>
<evidence type="ECO:0000256" key="10">
    <source>
        <dbReference type="ARBA" id="ARBA00051691"/>
    </source>
</evidence>
<dbReference type="AlphaFoldDB" id="A0A5A7R9Z4"/>
<dbReference type="PRINTS" id="PR00463">
    <property type="entry name" value="EP450I"/>
</dbReference>